<keyword evidence="2" id="KW-1133">Transmembrane helix</keyword>
<dbReference type="AlphaFoldDB" id="A0A9W7E3P6"/>
<feature type="transmembrane region" description="Helical" evidence="2">
    <location>
        <begin position="41"/>
        <end position="59"/>
    </location>
</feature>
<evidence type="ECO:0000313" key="4">
    <source>
        <dbReference type="Proteomes" id="UP001162640"/>
    </source>
</evidence>
<evidence type="ECO:0000256" key="2">
    <source>
        <dbReference type="SAM" id="Phobius"/>
    </source>
</evidence>
<feature type="transmembrane region" description="Helical" evidence="2">
    <location>
        <begin position="241"/>
        <end position="260"/>
    </location>
</feature>
<name>A0A9W7E3P6_9STRA</name>
<feature type="region of interest" description="Disordered" evidence="1">
    <location>
        <begin position="93"/>
        <end position="178"/>
    </location>
</feature>
<sequence>MVQNINYHFTKLNLKSSYTSKLTLTHILLGLINLTSPLNPGIGSFYLLIILIYGTYILVDWRDLGWRYVEMVGEGIEGKEYLGVFMEYVVGGRSRGDNNNNSNNSNNSERGETTYVGDEEFERRMEEVRRKRNEIGVSSESATSTSTTTSIPNISSTSESTIQTTTTPMGTTITQPLPTSRTQQLATLSSYTNSLDYGPHLRPLHTYMTGQLHTLLTIDLHHVSLLKFVNELTIIYVGGRYIFFLVFTFDMIFFLKSYFIDLNNVETLNTDYDLSPSSQPSPSMLVLLFPPRILDYVSRSNKALKSIGKMLTYSRTITTTNHSLKLALNVAKVGGKIATLYSVGWLAGTIGLISELNSGELIEELNSVVKLGGEVKKEIEGMDEEGVDFGGVVGRVVEGGKVVGGKGWIWGKEEEVDDGRLLEVIAEMYGEGVLGEGEKKRMIEMVVSGNGDGVRKTLEMIEMEENANEGGGSPGIPDPDDDERGWDCLKGDLIIQDEEEVEEEVVREQPISPKEKKFASAKKSNEDDTVNGCDDDGDDDDMVPIENVEPVQSTTTTTFPTDPDSDSEMIAITTTPTTPTTDTTSLTEWVETVEEEFSGSTSTYVNPESSKSKKENEEVTETEETTSGGWGKFVGGALLGAGAVLLATAGGGGKKSDEDKDKKKDEIKEEEKNPS</sequence>
<feature type="compositionally biased region" description="Low complexity" evidence="1">
    <location>
        <begin position="98"/>
        <end position="108"/>
    </location>
</feature>
<feature type="compositionally biased region" description="Low complexity" evidence="1">
    <location>
        <begin position="573"/>
        <end position="584"/>
    </location>
</feature>
<proteinExistence type="predicted"/>
<feature type="compositionally biased region" description="Acidic residues" evidence="1">
    <location>
        <begin position="527"/>
        <end position="543"/>
    </location>
</feature>
<organism evidence="3 4">
    <name type="scientific">Triparma laevis f. inornata</name>
    <dbReference type="NCBI Taxonomy" id="1714386"/>
    <lineage>
        <taxon>Eukaryota</taxon>
        <taxon>Sar</taxon>
        <taxon>Stramenopiles</taxon>
        <taxon>Ochrophyta</taxon>
        <taxon>Bolidophyceae</taxon>
        <taxon>Parmales</taxon>
        <taxon>Triparmaceae</taxon>
        <taxon>Triparma</taxon>
    </lineage>
</organism>
<feature type="compositionally biased region" description="Low complexity" evidence="1">
    <location>
        <begin position="553"/>
        <end position="562"/>
    </location>
</feature>
<evidence type="ECO:0000313" key="3">
    <source>
        <dbReference type="EMBL" id="GMH64100.1"/>
    </source>
</evidence>
<feature type="compositionally biased region" description="Basic and acidic residues" evidence="1">
    <location>
        <begin position="654"/>
        <end position="675"/>
    </location>
</feature>
<comment type="caution">
    <text evidence="3">The sequence shown here is derived from an EMBL/GenBank/DDBJ whole genome shotgun (WGS) entry which is preliminary data.</text>
</comment>
<feature type="compositionally biased region" description="Low complexity" evidence="1">
    <location>
        <begin position="138"/>
        <end position="176"/>
    </location>
</feature>
<gene>
    <name evidence="3" type="ORF">TL16_g03889</name>
</gene>
<reference evidence="4" key="1">
    <citation type="journal article" date="2023" name="Commun. Biol.">
        <title>Genome analysis of Parmales, the sister group of diatoms, reveals the evolutionary specialization of diatoms from phago-mixotrophs to photoautotrophs.</title>
        <authorList>
            <person name="Ban H."/>
            <person name="Sato S."/>
            <person name="Yoshikawa S."/>
            <person name="Yamada K."/>
            <person name="Nakamura Y."/>
            <person name="Ichinomiya M."/>
            <person name="Sato N."/>
            <person name="Blanc-Mathieu R."/>
            <person name="Endo H."/>
            <person name="Kuwata A."/>
            <person name="Ogata H."/>
        </authorList>
    </citation>
    <scope>NUCLEOTIDE SEQUENCE [LARGE SCALE GENOMIC DNA]</scope>
</reference>
<evidence type="ECO:0000256" key="1">
    <source>
        <dbReference type="SAM" id="MobiDB-lite"/>
    </source>
</evidence>
<dbReference type="EMBL" id="BLQM01000104">
    <property type="protein sequence ID" value="GMH64100.1"/>
    <property type="molecule type" value="Genomic_DNA"/>
</dbReference>
<feature type="region of interest" description="Disordered" evidence="1">
    <location>
        <begin position="648"/>
        <end position="675"/>
    </location>
</feature>
<dbReference type="Proteomes" id="UP001162640">
    <property type="component" value="Unassembled WGS sequence"/>
</dbReference>
<feature type="region of interest" description="Disordered" evidence="1">
    <location>
        <begin position="500"/>
        <end position="632"/>
    </location>
</feature>
<keyword evidence="2" id="KW-0472">Membrane</keyword>
<protein>
    <submittedName>
        <fullName evidence="3">Uncharacterized protein</fullName>
    </submittedName>
</protein>
<feature type="compositionally biased region" description="Polar residues" evidence="1">
    <location>
        <begin position="598"/>
        <end position="607"/>
    </location>
</feature>
<accession>A0A9W7E3P6</accession>
<feature type="compositionally biased region" description="Basic and acidic residues" evidence="1">
    <location>
        <begin position="513"/>
        <end position="526"/>
    </location>
</feature>
<keyword evidence="2" id="KW-0812">Transmembrane</keyword>